<proteinExistence type="predicted"/>
<evidence type="ECO:0000256" key="1">
    <source>
        <dbReference type="SAM" id="MobiDB-lite"/>
    </source>
</evidence>
<dbReference type="AlphaFoldDB" id="A0A2M7IHV6"/>
<evidence type="ECO:0000313" key="3">
    <source>
        <dbReference type="EMBL" id="PIW76110.1"/>
    </source>
</evidence>
<dbReference type="EMBL" id="PFGY01000083">
    <property type="protein sequence ID" value="PIW76110.1"/>
    <property type="molecule type" value="Genomic_DNA"/>
</dbReference>
<evidence type="ECO:0000313" key="4">
    <source>
        <dbReference type="Proteomes" id="UP000229561"/>
    </source>
</evidence>
<keyword evidence="2" id="KW-1133">Transmembrane helix</keyword>
<feature type="region of interest" description="Disordered" evidence="1">
    <location>
        <begin position="318"/>
        <end position="352"/>
    </location>
</feature>
<protein>
    <recommendedName>
        <fullName evidence="5">DUF5667 domain-containing protein</fullName>
    </recommendedName>
</protein>
<name>A0A2M7IHV6_9BACT</name>
<comment type="caution">
    <text evidence="3">The sequence shown here is derived from an EMBL/GenBank/DDBJ whole genome shotgun (WGS) entry which is preliminary data.</text>
</comment>
<keyword evidence="2" id="KW-0472">Membrane</keyword>
<evidence type="ECO:0008006" key="5">
    <source>
        <dbReference type="Google" id="ProtNLM"/>
    </source>
</evidence>
<feature type="transmembrane region" description="Helical" evidence="2">
    <location>
        <begin position="53"/>
        <end position="76"/>
    </location>
</feature>
<organism evidence="3 4">
    <name type="scientific">Candidatus Portnoybacteria bacterium CG_4_8_14_3_um_filter_40_10</name>
    <dbReference type="NCBI Taxonomy" id="1974801"/>
    <lineage>
        <taxon>Bacteria</taxon>
        <taxon>Candidatus Portnoyibacteriota</taxon>
    </lineage>
</organism>
<feature type="compositionally biased region" description="Polar residues" evidence="1">
    <location>
        <begin position="321"/>
        <end position="352"/>
    </location>
</feature>
<evidence type="ECO:0000256" key="2">
    <source>
        <dbReference type="SAM" id="Phobius"/>
    </source>
</evidence>
<gene>
    <name evidence="3" type="ORF">CO001_03100</name>
</gene>
<feature type="non-terminal residue" evidence="3">
    <location>
        <position position="1"/>
    </location>
</feature>
<keyword evidence="2" id="KW-0812">Transmembrane</keyword>
<accession>A0A2M7IHV6</accession>
<reference evidence="4" key="1">
    <citation type="submission" date="2017-09" db="EMBL/GenBank/DDBJ databases">
        <title>Depth-based differentiation of microbial function through sediment-hosted aquifers and enrichment of novel symbionts in the deep terrestrial subsurface.</title>
        <authorList>
            <person name="Probst A.J."/>
            <person name="Ladd B."/>
            <person name="Jarett J.K."/>
            <person name="Geller-Mcgrath D.E."/>
            <person name="Sieber C.M.K."/>
            <person name="Emerson J.B."/>
            <person name="Anantharaman K."/>
            <person name="Thomas B.C."/>
            <person name="Malmstrom R."/>
            <person name="Stieglmeier M."/>
            <person name="Klingl A."/>
            <person name="Woyke T."/>
            <person name="Ryan C.M."/>
            <person name="Banfield J.F."/>
        </authorList>
    </citation>
    <scope>NUCLEOTIDE SEQUENCE [LARGE SCALE GENOMIC DNA]</scope>
</reference>
<dbReference type="Proteomes" id="UP000229561">
    <property type="component" value="Unassembled WGS sequence"/>
</dbReference>
<sequence>LKKVRPDDNWVIFCRQNLASEISKNYGKETMPAFNFSSAFASFMRYIRNPHPVLKPVVAFVLIFGFMFSGGLVVIAKANNSLPGDRLFSVKLALEEAKLLTATSAEGKAQVQTDMITVRIDELNRIINQGGSMEQKQPKIEEAVNNLQSHLLSAKDALPKLNNTEAKKVVEVAKRMDASAASAEQSLSEAKSALSPDMKNNLTDKIAEAADEADKTSTKALETMVQRQGEAGVSQTEIAVKVDEKIQKTEQMVKTFAQSINNSAIADKLPINATIVLDESDKAIEQARLLLENNDITGALQAIKSASEMVKSAQKLVDNASPAQTTQQANPVLPNNATSSPGLPTVTTSSPSSILDLEPKIITTSTLPITSVFGTGINNE</sequence>